<dbReference type="InterPro" id="IPR020846">
    <property type="entry name" value="MFS_dom"/>
</dbReference>
<feature type="transmembrane region" description="Helical" evidence="5">
    <location>
        <begin position="94"/>
        <end position="113"/>
    </location>
</feature>
<dbReference type="SUPFAM" id="SSF103473">
    <property type="entry name" value="MFS general substrate transporter"/>
    <property type="match status" value="1"/>
</dbReference>
<protein>
    <submittedName>
        <fullName evidence="7">Unannotated protein</fullName>
    </submittedName>
</protein>
<feature type="transmembrane region" description="Helical" evidence="5">
    <location>
        <begin position="380"/>
        <end position="401"/>
    </location>
</feature>
<feature type="transmembrane region" description="Helical" evidence="5">
    <location>
        <begin position="148"/>
        <end position="170"/>
    </location>
</feature>
<dbReference type="InterPro" id="IPR036259">
    <property type="entry name" value="MFS_trans_sf"/>
</dbReference>
<feature type="transmembrane region" description="Helical" evidence="5">
    <location>
        <begin position="323"/>
        <end position="341"/>
    </location>
</feature>
<evidence type="ECO:0000256" key="2">
    <source>
        <dbReference type="ARBA" id="ARBA00022692"/>
    </source>
</evidence>
<dbReference type="InterPro" id="IPR005828">
    <property type="entry name" value="MFS_sugar_transport-like"/>
</dbReference>
<evidence type="ECO:0000256" key="1">
    <source>
        <dbReference type="ARBA" id="ARBA00004141"/>
    </source>
</evidence>
<dbReference type="GO" id="GO:0005886">
    <property type="term" value="C:plasma membrane"/>
    <property type="evidence" value="ECO:0007669"/>
    <property type="project" value="TreeGrafter"/>
</dbReference>
<dbReference type="EMBL" id="CAEZYZ010000074">
    <property type="protein sequence ID" value="CAB4745507.1"/>
    <property type="molecule type" value="Genomic_DNA"/>
</dbReference>
<feature type="transmembrane region" description="Helical" evidence="5">
    <location>
        <begin position="255"/>
        <end position="276"/>
    </location>
</feature>
<feature type="transmembrane region" description="Helical" evidence="5">
    <location>
        <begin position="407"/>
        <end position="424"/>
    </location>
</feature>
<comment type="subcellular location">
    <subcellularLocation>
        <location evidence="1">Membrane</location>
        <topology evidence="1">Multi-pass membrane protein</topology>
    </subcellularLocation>
</comment>
<feature type="transmembrane region" description="Helical" evidence="5">
    <location>
        <begin position="119"/>
        <end position="136"/>
    </location>
</feature>
<dbReference type="InterPro" id="IPR005829">
    <property type="entry name" value="Sugar_transporter_CS"/>
</dbReference>
<evidence type="ECO:0000259" key="6">
    <source>
        <dbReference type="PROSITE" id="PS50850"/>
    </source>
</evidence>
<organism evidence="7">
    <name type="scientific">freshwater metagenome</name>
    <dbReference type="NCBI Taxonomy" id="449393"/>
    <lineage>
        <taxon>unclassified sequences</taxon>
        <taxon>metagenomes</taxon>
        <taxon>ecological metagenomes</taxon>
    </lineage>
</organism>
<keyword evidence="2 5" id="KW-0812">Transmembrane</keyword>
<feature type="transmembrane region" description="Helical" evidence="5">
    <location>
        <begin position="288"/>
        <end position="314"/>
    </location>
</feature>
<reference evidence="7" key="1">
    <citation type="submission" date="2020-05" db="EMBL/GenBank/DDBJ databases">
        <authorList>
            <person name="Chiriac C."/>
            <person name="Salcher M."/>
            <person name="Ghai R."/>
            <person name="Kavagutti S V."/>
        </authorList>
    </citation>
    <scope>NUCLEOTIDE SEQUENCE</scope>
</reference>
<feature type="transmembrane region" description="Helical" evidence="5">
    <location>
        <begin position="347"/>
        <end position="368"/>
    </location>
</feature>
<evidence type="ECO:0000256" key="4">
    <source>
        <dbReference type="ARBA" id="ARBA00023136"/>
    </source>
</evidence>
<feature type="transmembrane region" description="Helical" evidence="5">
    <location>
        <begin position="62"/>
        <end position="82"/>
    </location>
</feature>
<gene>
    <name evidence="7" type="ORF">UFOPK2810_00569</name>
</gene>
<feature type="transmembrane region" description="Helical" evidence="5">
    <location>
        <begin position="24"/>
        <end position="50"/>
    </location>
</feature>
<keyword evidence="4 5" id="KW-0472">Membrane</keyword>
<accession>A0A6J6TFN0</accession>
<dbReference type="AlphaFoldDB" id="A0A6J6TFN0"/>
<feature type="domain" description="Major facilitator superfamily (MFS) profile" evidence="6">
    <location>
        <begin position="24"/>
        <end position="431"/>
    </location>
</feature>
<name>A0A6J6TFN0_9ZZZZ</name>
<dbReference type="CDD" id="cd17316">
    <property type="entry name" value="MFS_SV2_like"/>
    <property type="match status" value="1"/>
</dbReference>
<dbReference type="PROSITE" id="PS50850">
    <property type="entry name" value="MFS"/>
    <property type="match status" value="1"/>
</dbReference>
<keyword evidence="3 5" id="KW-1133">Transmembrane helix</keyword>
<dbReference type="GO" id="GO:0046943">
    <property type="term" value="F:carboxylic acid transmembrane transporter activity"/>
    <property type="evidence" value="ECO:0007669"/>
    <property type="project" value="TreeGrafter"/>
</dbReference>
<dbReference type="PANTHER" id="PTHR23508">
    <property type="entry name" value="CARBOXYLIC ACID TRANSPORTER PROTEIN HOMOLOG"/>
    <property type="match status" value="1"/>
</dbReference>
<dbReference type="PROSITE" id="PS00217">
    <property type="entry name" value="SUGAR_TRANSPORT_2"/>
    <property type="match status" value="1"/>
</dbReference>
<dbReference type="PANTHER" id="PTHR23508:SF10">
    <property type="entry name" value="CARBOXYLIC ACID TRANSPORTER PROTEIN HOMOLOG"/>
    <property type="match status" value="1"/>
</dbReference>
<dbReference type="Pfam" id="PF00083">
    <property type="entry name" value="Sugar_tr"/>
    <property type="match status" value="1"/>
</dbReference>
<feature type="transmembrane region" description="Helical" evidence="5">
    <location>
        <begin position="176"/>
        <end position="195"/>
    </location>
</feature>
<evidence type="ECO:0000256" key="3">
    <source>
        <dbReference type="ARBA" id="ARBA00022989"/>
    </source>
</evidence>
<evidence type="ECO:0000256" key="5">
    <source>
        <dbReference type="SAM" id="Phobius"/>
    </source>
</evidence>
<evidence type="ECO:0000313" key="7">
    <source>
        <dbReference type="EMBL" id="CAB4745507.1"/>
    </source>
</evidence>
<proteinExistence type="predicted"/>
<sequence length="438" mass="46507">MSTTIPTDLARLDRLPRWPWTNGLLANLGGSFFFAFFDIVVIGAALPVIITDFDVSASAAAWAVTASLIGLVVGEFLGATLATRKGRVFTLRSALWVFSIGMLLSACAPGLGWLIVARFIAGIGTGADIAVAVTYVSEICPARMRGKITGFTTVCGYVGIAIVPFLAAILLPEFTWGWRALFAFGALGAVVLVLTRRHMPPSPRFLADHGGEQELSALVDQAEERVRAKVGELPPLAVSIPVDRPDSASSGKRRWALLAVLAIAWIFYYFGNYGWLVAAPTILTENGFGLASSLAFIAVANLGLVVGAVGSYLISDRFERKRILLLALMVWALALSAIGLVGTQASIAVFGFVAAFTIGLVVPTFYTYTAENFSNRMRPMSMAFTDGIGHLGAAAAPIILIGMTLQNAFLAMAASGLVTAALLLRSRRTKGRSLEELA</sequence>
<dbReference type="Gene3D" id="1.20.1250.20">
    <property type="entry name" value="MFS general substrate transporter like domains"/>
    <property type="match status" value="1"/>
</dbReference>